<accession>Q23R98</accession>
<keyword evidence="7" id="KW-0443">Lipid metabolism</keyword>
<dbReference type="HOGENOM" id="CLU_054401_0_0_1"/>
<dbReference type="PANTHER" id="PTHR28583">
    <property type="entry name" value="ACID AMIDASE"/>
    <property type="match status" value="1"/>
</dbReference>
<feature type="chain" id="PRO_5004202078" description="Acid ceramidase" evidence="11">
    <location>
        <begin position="24"/>
        <end position="382"/>
    </location>
</feature>
<evidence type="ECO:0000256" key="5">
    <source>
        <dbReference type="ARBA" id="ARBA00011891"/>
    </source>
</evidence>
<keyword evidence="8" id="KW-1015">Disulfide bond</keyword>
<comment type="pathway">
    <text evidence="2">Lipid metabolism; sphingolipid metabolism.</text>
</comment>
<dbReference type="GeneID" id="7834817"/>
<dbReference type="InParanoid" id="Q23R98"/>
<comment type="subcellular location">
    <subcellularLocation>
        <location evidence="1">Secreted</location>
    </subcellularLocation>
</comment>
<keyword evidence="7" id="KW-0746">Sphingolipid metabolism</keyword>
<evidence type="ECO:0000313" key="14">
    <source>
        <dbReference type="Proteomes" id="UP000009168"/>
    </source>
</evidence>
<evidence type="ECO:0000256" key="10">
    <source>
        <dbReference type="PIRSR" id="PIRSR017632-1"/>
    </source>
</evidence>
<evidence type="ECO:0000256" key="6">
    <source>
        <dbReference type="ARBA" id="ARBA00022525"/>
    </source>
</evidence>
<dbReference type="Gene3D" id="3.60.60.10">
    <property type="entry name" value="Penicillin V Acylase, Chain A"/>
    <property type="match status" value="1"/>
</dbReference>
<evidence type="ECO:0000256" key="2">
    <source>
        <dbReference type="ARBA" id="ARBA00004760"/>
    </source>
</evidence>
<evidence type="ECO:0000256" key="8">
    <source>
        <dbReference type="ARBA" id="ARBA00023157"/>
    </source>
</evidence>
<keyword evidence="14" id="KW-1185">Reference proteome</keyword>
<evidence type="ECO:0000256" key="9">
    <source>
        <dbReference type="ARBA" id="ARBA00040588"/>
    </source>
</evidence>
<dbReference type="OMA" id="IWELELM"/>
<evidence type="ECO:0000256" key="1">
    <source>
        <dbReference type="ARBA" id="ARBA00004613"/>
    </source>
</evidence>
<comment type="similarity">
    <text evidence="4">Belongs to the acid ceramidase family.</text>
</comment>
<keyword evidence="11" id="KW-0732">Signal</keyword>
<dbReference type="InterPro" id="IPR016699">
    <property type="entry name" value="Acid_ceramidase-like"/>
</dbReference>
<dbReference type="PIRSF" id="PIRSF017632">
    <property type="entry name" value="Acid_ceramidase-like"/>
    <property type="match status" value="1"/>
</dbReference>
<dbReference type="OrthoDB" id="5273684at2759"/>
<feature type="signal peptide" evidence="11">
    <location>
        <begin position="1"/>
        <end position="23"/>
    </location>
</feature>
<keyword evidence="13" id="KW-0378">Hydrolase</keyword>
<evidence type="ECO:0000256" key="4">
    <source>
        <dbReference type="ARBA" id="ARBA00005730"/>
    </source>
</evidence>
<keyword evidence="6" id="KW-0964">Secreted</keyword>
<protein>
    <recommendedName>
        <fullName evidence="9">Acid ceramidase</fullName>
        <ecNumber evidence="5">3.5.1.23</ecNumber>
    </recommendedName>
</protein>
<dbReference type="GO" id="GO:0006665">
    <property type="term" value="P:sphingolipid metabolic process"/>
    <property type="evidence" value="ECO:0007669"/>
    <property type="project" value="UniProtKB-KW"/>
</dbReference>
<reference evidence="14" key="1">
    <citation type="journal article" date="2006" name="PLoS Biol.">
        <title>Macronuclear genome sequence of the ciliate Tetrahymena thermophila, a model eukaryote.</title>
        <authorList>
            <person name="Eisen J.A."/>
            <person name="Coyne R.S."/>
            <person name="Wu M."/>
            <person name="Wu D."/>
            <person name="Thiagarajan M."/>
            <person name="Wortman J.R."/>
            <person name="Badger J.H."/>
            <person name="Ren Q."/>
            <person name="Amedeo P."/>
            <person name="Jones K.M."/>
            <person name="Tallon L.J."/>
            <person name="Delcher A.L."/>
            <person name="Salzberg S.L."/>
            <person name="Silva J.C."/>
            <person name="Haas B.J."/>
            <person name="Majoros W.H."/>
            <person name="Farzad M."/>
            <person name="Carlton J.M."/>
            <person name="Smith R.K. Jr."/>
            <person name="Garg J."/>
            <person name="Pearlman R.E."/>
            <person name="Karrer K.M."/>
            <person name="Sun L."/>
            <person name="Manning G."/>
            <person name="Elde N.C."/>
            <person name="Turkewitz A.P."/>
            <person name="Asai D.J."/>
            <person name="Wilkes D.E."/>
            <person name="Wang Y."/>
            <person name="Cai H."/>
            <person name="Collins K."/>
            <person name="Stewart B.A."/>
            <person name="Lee S.R."/>
            <person name="Wilamowska K."/>
            <person name="Weinberg Z."/>
            <person name="Ruzzo W.L."/>
            <person name="Wloga D."/>
            <person name="Gaertig J."/>
            <person name="Frankel J."/>
            <person name="Tsao C.-C."/>
            <person name="Gorovsky M.A."/>
            <person name="Keeling P.J."/>
            <person name="Waller R.F."/>
            <person name="Patron N.J."/>
            <person name="Cherry J.M."/>
            <person name="Stover N.A."/>
            <person name="Krieger C.J."/>
            <person name="del Toro C."/>
            <person name="Ryder H.F."/>
            <person name="Williamson S.C."/>
            <person name="Barbeau R.A."/>
            <person name="Hamilton E.P."/>
            <person name="Orias E."/>
        </authorList>
    </citation>
    <scope>NUCLEOTIDE SEQUENCE [LARGE SCALE GENOMIC DNA]</scope>
    <source>
        <strain evidence="14">SB210</strain>
    </source>
</reference>
<name>Q23R98_TETTS</name>
<dbReference type="PANTHER" id="PTHR28583:SF1">
    <property type="entry name" value="ACID CERAMIDASE"/>
    <property type="match status" value="1"/>
</dbReference>
<dbReference type="eggNOG" id="ENOG502REHN">
    <property type="taxonomic scope" value="Eukaryota"/>
</dbReference>
<evidence type="ECO:0000259" key="12">
    <source>
        <dbReference type="Pfam" id="PF15508"/>
    </source>
</evidence>
<dbReference type="Proteomes" id="UP000009168">
    <property type="component" value="Unassembled WGS sequence"/>
</dbReference>
<dbReference type="GO" id="GO:0005576">
    <property type="term" value="C:extracellular region"/>
    <property type="evidence" value="ECO:0007669"/>
    <property type="project" value="UniProtKB-SubCell"/>
</dbReference>
<evidence type="ECO:0000256" key="11">
    <source>
        <dbReference type="SAM" id="SignalP"/>
    </source>
</evidence>
<comment type="pathway">
    <text evidence="3">Sphingolipid metabolism.</text>
</comment>
<dbReference type="KEGG" id="tet:TTHERM_00389900"/>
<dbReference type="GO" id="GO:0005764">
    <property type="term" value="C:lysosome"/>
    <property type="evidence" value="ECO:0007669"/>
    <property type="project" value="InterPro"/>
</dbReference>
<dbReference type="AlphaFoldDB" id="Q23R98"/>
<evidence type="ECO:0000313" key="13">
    <source>
        <dbReference type="EMBL" id="EAR99150.2"/>
    </source>
</evidence>
<dbReference type="EC" id="3.5.1.23" evidence="5"/>
<sequence>MNQFKYLILIIAIFMINIETTQAVGSDPLFIINLDLPHLERWREIMGVKGQILKEFAYKYKQHVNISEDLAEQFLSYGKAHPEIAKNIEAISTLTGIDLPTLYTFNFMYDLENMGCTSVIIRQPDNTLFHARNLDYSFQEEISKLAIQAQWTRNGQIIYKSETLVGFVSLITVTKVGQFSISINYRTSDSIQKNIDALIKDHYYQGIYLPQIAVDQANNFDEAVQILKTVNVSSPIYFIVSGLQGNQGVVIERNRDSVLNVYTLSESDWFLVQTNTDRSNTKIKDFRYRETVKNIQALGQQNCTKENILNKVMGVFPANNKLTISTSVYSAYDGDFISRNYLIDDQAIQQSLLREQISSSLSNGSIIQNLLFLTFILCFSLY</sequence>
<evidence type="ECO:0000256" key="3">
    <source>
        <dbReference type="ARBA" id="ARBA00004991"/>
    </source>
</evidence>
<feature type="active site" description="Nucleophile" evidence="10">
    <location>
        <position position="116"/>
    </location>
</feature>
<gene>
    <name evidence="13" type="ORF">TTHERM_00389900</name>
</gene>
<feature type="domain" description="Acid ceramidase N-terminal" evidence="12">
    <location>
        <begin position="27"/>
        <end position="65"/>
    </location>
</feature>
<organism evidence="13 14">
    <name type="scientific">Tetrahymena thermophila (strain SB210)</name>
    <dbReference type="NCBI Taxonomy" id="312017"/>
    <lineage>
        <taxon>Eukaryota</taxon>
        <taxon>Sar</taxon>
        <taxon>Alveolata</taxon>
        <taxon>Ciliophora</taxon>
        <taxon>Intramacronucleata</taxon>
        <taxon>Oligohymenophorea</taxon>
        <taxon>Hymenostomatida</taxon>
        <taxon>Tetrahymenina</taxon>
        <taxon>Tetrahymenidae</taxon>
        <taxon>Tetrahymena</taxon>
    </lineage>
</organism>
<dbReference type="GO" id="GO:0017040">
    <property type="term" value="F:N-acylsphingosine amidohydrolase activity"/>
    <property type="evidence" value="ECO:0007669"/>
    <property type="project" value="UniProtKB-EC"/>
</dbReference>
<proteinExistence type="inferred from homology"/>
<evidence type="ECO:0000256" key="7">
    <source>
        <dbReference type="ARBA" id="ARBA00022919"/>
    </source>
</evidence>
<dbReference type="GO" id="GO:0017064">
    <property type="term" value="F:fatty acid amide hydrolase activity"/>
    <property type="evidence" value="ECO:0007669"/>
    <property type="project" value="InterPro"/>
</dbReference>
<dbReference type="RefSeq" id="XP_001019395.2">
    <property type="nucleotide sequence ID" value="XM_001019395.3"/>
</dbReference>
<dbReference type="STRING" id="312017.Q23R98"/>
<dbReference type="InterPro" id="IPR029130">
    <property type="entry name" value="Acid_ceramidase_N"/>
</dbReference>
<dbReference type="GO" id="GO:0006631">
    <property type="term" value="P:fatty acid metabolic process"/>
    <property type="evidence" value="ECO:0007669"/>
    <property type="project" value="InterPro"/>
</dbReference>
<dbReference type="Pfam" id="PF15508">
    <property type="entry name" value="NAAA-beta"/>
    <property type="match status" value="1"/>
</dbReference>
<dbReference type="EMBL" id="GG662644">
    <property type="protein sequence ID" value="EAR99150.2"/>
    <property type="molecule type" value="Genomic_DNA"/>
</dbReference>
<dbReference type="GO" id="GO:0016020">
    <property type="term" value="C:membrane"/>
    <property type="evidence" value="ECO:0007669"/>
    <property type="project" value="GOC"/>
</dbReference>